<name>A0A0A9BEU5_ARUDO</name>
<dbReference type="AlphaFoldDB" id="A0A0A9BEU5"/>
<dbReference type="EMBL" id="GBRH01236024">
    <property type="protein sequence ID" value="JAD61871.1"/>
    <property type="molecule type" value="Transcribed_RNA"/>
</dbReference>
<protein>
    <submittedName>
        <fullName evidence="1">Uncharacterized protein</fullName>
    </submittedName>
</protein>
<reference evidence="1" key="2">
    <citation type="journal article" date="2015" name="Data Brief">
        <title>Shoot transcriptome of the giant reed, Arundo donax.</title>
        <authorList>
            <person name="Barrero R.A."/>
            <person name="Guerrero F.D."/>
            <person name="Moolhuijzen P."/>
            <person name="Goolsby J.A."/>
            <person name="Tidwell J."/>
            <person name="Bellgard S.E."/>
            <person name="Bellgard M.I."/>
        </authorList>
    </citation>
    <scope>NUCLEOTIDE SEQUENCE</scope>
    <source>
        <tissue evidence="1">Shoot tissue taken approximately 20 cm above the soil surface</tissue>
    </source>
</reference>
<reference evidence="1" key="1">
    <citation type="submission" date="2014-09" db="EMBL/GenBank/DDBJ databases">
        <authorList>
            <person name="Magalhaes I.L.F."/>
            <person name="Oliveira U."/>
            <person name="Santos F.R."/>
            <person name="Vidigal T.H.D.A."/>
            <person name="Brescovit A.D."/>
            <person name="Santos A.J."/>
        </authorList>
    </citation>
    <scope>NUCLEOTIDE SEQUENCE</scope>
    <source>
        <tissue evidence="1">Shoot tissue taken approximately 20 cm above the soil surface</tissue>
    </source>
</reference>
<sequence length="26" mass="3183">MPPWARWMNHFVNSHLCDFDLDLSYS</sequence>
<accession>A0A0A9BEU5</accession>
<organism evidence="1">
    <name type="scientific">Arundo donax</name>
    <name type="common">Giant reed</name>
    <name type="synonym">Donax arundinaceus</name>
    <dbReference type="NCBI Taxonomy" id="35708"/>
    <lineage>
        <taxon>Eukaryota</taxon>
        <taxon>Viridiplantae</taxon>
        <taxon>Streptophyta</taxon>
        <taxon>Embryophyta</taxon>
        <taxon>Tracheophyta</taxon>
        <taxon>Spermatophyta</taxon>
        <taxon>Magnoliopsida</taxon>
        <taxon>Liliopsida</taxon>
        <taxon>Poales</taxon>
        <taxon>Poaceae</taxon>
        <taxon>PACMAD clade</taxon>
        <taxon>Arundinoideae</taxon>
        <taxon>Arundineae</taxon>
        <taxon>Arundo</taxon>
    </lineage>
</organism>
<evidence type="ECO:0000313" key="1">
    <source>
        <dbReference type="EMBL" id="JAD61871.1"/>
    </source>
</evidence>
<proteinExistence type="predicted"/>